<keyword evidence="3" id="KW-1185">Reference proteome</keyword>
<dbReference type="RefSeq" id="WP_208265642.1">
    <property type="nucleotide sequence ID" value="NZ_BAAAGM010000045.1"/>
</dbReference>
<reference evidence="2 3" key="1">
    <citation type="submission" date="2021-03" db="EMBL/GenBank/DDBJ databases">
        <authorList>
            <person name="Kanchanasin P."/>
            <person name="Saeng-In P."/>
            <person name="Phongsopitanun W."/>
            <person name="Yuki M."/>
            <person name="Kudo T."/>
            <person name="Ohkuma M."/>
            <person name="Tanasupawat S."/>
        </authorList>
    </citation>
    <scope>NUCLEOTIDE SEQUENCE [LARGE SCALE GENOMIC DNA]</scope>
    <source>
        <strain evidence="2 3">L46</strain>
    </source>
</reference>
<accession>A0ABS3QUK5</accession>
<comment type="caution">
    <text evidence="2">The sequence shown here is derived from an EMBL/GenBank/DDBJ whole genome shotgun (WGS) entry which is preliminary data.</text>
</comment>
<dbReference type="EMBL" id="JAGEOK010000004">
    <property type="protein sequence ID" value="MBO2437302.1"/>
    <property type="molecule type" value="Genomic_DNA"/>
</dbReference>
<sequence length="913" mass="99867">MTEPAVPAQLVVPELLQGQWSSLVILTFGAELGFFETSLLGQLSQVPLRVILADGEQLGAKLAEATTTGQRWRRANRTYVAGPIRHQRSAHAKVIMLAAERKGLLVVGSGNLGHDGYASPGELWSIFRYHDESPGHLSEFVAARSLIDGMAGRGLLDPPVVELLGDVWGTAPWIPATGVADTLIRHNLDQSLIDQLADKVTWPVHELVAYAPFHDPECAALAELITRFSPAKVTALVSKGTSVEPEHLNSVLSRVPTASTEVIAVEGHPTTYVHAKWVHLIGQDREALLSGSANLSRSALLHSAETGNIEVGLIREGATGGFTSLYEHLLRTPVADTGELGLRIQPSTEEEIGRPDHPVLLWSRLDGKALTLVFNHEVEAGVELSATIGGVVLEYASVQTDGTFVVLQLTAESAAVVAEGGAVEVRLGDDEDAASHAWPYQLAQLRGRLERAGRREHLARISQLPDTETELIELLHELEQSLIIDATTAWRVAKPTVPPPEADGEGVSISWDDLDWDRVRRDSRYTGYLSRGRGPGAAPSDIQLILAAISGRLGNLGVFPPTPDRDDDESDLAREGGTESADGAEEHEDELEDEQTRRTLSISTKGRMAWNRFIRRYAVATRDNKFVKEMGPLVTATNAAIFSVLLEQLSENDYADAHRIIEAQLAVWELLWGSPAGRDGVLELAADDERTEIAARLSKAEVQAAAMRAMVRIYDHDLDEALSHAIRDQVRHLIVDHDFSLDERLLQALDPQGSRTPTMLAVLTEIANTSSQQEQGDYVLSPLGLSRFAATWEVAEVRRTRAGQITTLKAGVLVIREHVPDLSSDDVRAALGRLAVARRLAGFDYSYLRIRFEGNGRDVGIWDEGGDDWKLLIQVGDEESDGVALDPPWPDWLFVLDELRDWADARRPTRVVA</sequence>
<gene>
    <name evidence="2" type="ORF">J4557_07195</name>
</gene>
<dbReference type="Proteomes" id="UP000666915">
    <property type="component" value="Unassembled WGS sequence"/>
</dbReference>
<organism evidence="2 3">
    <name type="scientific">Actinomadura nitritigenes</name>
    <dbReference type="NCBI Taxonomy" id="134602"/>
    <lineage>
        <taxon>Bacteria</taxon>
        <taxon>Bacillati</taxon>
        <taxon>Actinomycetota</taxon>
        <taxon>Actinomycetes</taxon>
        <taxon>Streptosporangiales</taxon>
        <taxon>Thermomonosporaceae</taxon>
        <taxon>Actinomadura</taxon>
    </lineage>
</organism>
<proteinExistence type="predicted"/>
<evidence type="ECO:0000256" key="1">
    <source>
        <dbReference type="SAM" id="MobiDB-lite"/>
    </source>
</evidence>
<feature type="region of interest" description="Disordered" evidence="1">
    <location>
        <begin position="557"/>
        <end position="598"/>
    </location>
</feature>
<feature type="compositionally biased region" description="Acidic residues" evidence="1">
    <location>
        <begin position="582"/>
        <end position="593"/>
    </location>
</feature>
<name>A0ABS3QUK5_9ACTN</name>
<evidence type="ECO:0000313" key="3">
    <source>
        <dbReference type="Proteomes" id="UP000666915"/>
    </source>
</evidence>
<protein>
    <recommendedName>
        <fullName evidence="4">PLD phosphodiesterase domain-containing protein</fullName>
    </recommendedName>
</protein>
<evidence type="ECO:0008006" key="4">
    <source>
        <dbReference type="Google" id="ProtNLM"/>
    </source>
</evidence>
<evidence type="ECO:0000313" key="2">
    <source>
        <dbReference type="EMBL" id="MBO2437302.1"/>
    </source>
</evidence>